<evidence type="ECO:0000313" key="3">
    <source>
        <dbReference type="Proteomes" id="UP001437256"/>
    </source>
</evidence>
<protein>
    <submittedName>
        <fullName evidence="2">Uncharacterized protein</fullName>
    </submittedName>
</protein>
<comment type="caution">
    <text evidence="2">The sequence shown here is derived from an EMBL/GenBank/DDBJ whole genome shotgun (WGS) entry which is preliminary data.</text>
</comment>
<gene>
    <name evidence="2" type="ORF">AAF712_005672</name>
</gene>
<feature type="compositionally biased region" description="Basic and acidic residues" evidence="1">
    <location>
        <begin position="184"/>
        <end position="201"/>
    </location>
</feature>
<accession>A0ABR2ZZZ3</accession>
<feature type="compositionally biased region" description="Basic residues" evidence="1">
    <location>
        <begin position="202"/>
        <end position="212"/>
    </location>
</feature>
<organism evidence="2 3">
    <name type="scientific">Marasmius tenuissimus</name>
    <dbReference type="NCBI Taxonomy" id="585030"/>
    <lineage>
        <taxon>Eukaryota</taxon>
        <taxon>Fungi</taxon>
        <taxon>Dikarya</taxon>
        <taxon>Basidiomycota</taxon>
        <taxon>Agaricomycotina</taxon>
        <taxon>Agaricomycetes</taxon>
        <taxon>Agaricomycetidae</taxon>
        <taxon>Agaricales</taxon>
        <taxon>Marasmiineae</taxon>
        <taxon>Marasmiaceae</taxon>
        <taxon>Marasmius</taxon>
    </lineage>
</organism>
<sequence length="212" mass="24533">MSKVPDFGLIPRRRSIELGCSVPTEISVGLPETSLIEKVERWLSEHPYVESAFSVRIDTETADGAITFTVRDPTGVREVFKIAIWKGMSLQDCEEAVSDWNVLFGDFFIRDQVFEYTRSQLKDDLYHLAVQEEPLEPENLMELPVEITDLMLKTFVDEAFLDMPARQPAPRKRPTEDENTEMVRAFEEGLAESRKLHEQNRERKKRRHGSTM</sequence>
<proteinExistence type="predicted"/>
<reference evidence="2 3" key="1">
    <citation type="submission" date="2024-05" db="EMBL/GenBank/DDBJ databases">
        <title>A draft genome resource for the thread blight pathogen Marasmius tenuissimus strain MS-2.</title>
        <authorList>
            <person name="Yulfo-Soto G.E."/>
            <person name="Baruah I.K."/>
            <person name="Amoako-Attah I."/>
            <person name="Bukari Y."/>
            <person name="Meinhardt L.W."/>
            <person name="Bailey B.A."/>
            <person name="Cohen S.P."/>
        </authorList>
    </citation>
    <scope>NUCLEOTIDE SEQUENCE [LARGE SCALE GENOMIC DNA]</scope>
    <source>
        <strain evidence="2 3">MS-2</strain>
    </source>
</reference>
<evidence type="ECO:0000256" key="1">
    <source>
        <dbReference type="SAM" id="MobiDB-lite"/>
    </source>
</evidence>
<name>A0ABR2ZZZ3_9AGAR</name>
<evidence type="ECO:0000313" key="2">
    <source>
        <dbReference type="EMBL" id="KAL0067275.1"/>
    </source>
</evidence>
<dbReference type="Proteomes" id="UP001437256">
    <property type="component" value="Unassembled WGS sequence"/>
</dbReference>
<keyword evidence="3" id="KW-1185">Reference proteome</keyword>
<dbReference type="EMBL" id="JBBXMP010000027">
    <property type="protein sequence ID" value="KAL0067275.1"/>
    <property type="molecule type" value="Genomic_DNA"/>
</dbReference>
<feature type="region of interest" description="Disordered" evidence="1">
    <location>
        <begin position="163"/>
        <end position="212"/>
    </location>
</feature>